<comment type="similarity">
    <text evidence="1 2">Belongs to the fructosamine kinase family.</text>
</comment>
<dbReference type="EMBL" id="JAHZSS010000002">
    <property type="protein sequence ID" value="MBW8189970.1"/>
    <property type="molecule type" value="Genomic_DNA"/>
</dbReference>
<dbReference type="PANTHER" id="PTHR12149:SF8">
    <property type="entry name" value="PROTEIN-RIBULOSAMINE 3-KINASE"/>
    <property type="match status" value="1"/>
</dbReference>
<dbReference type="Gene3D" id="3.30.200.20">
    <property type="entry name" value="Phosphorylase Kinase, domain 1"/>
    <property type="match status" value="1"/>
</dbReference>
<keyword evidence="2" id="KW-0808">Transferase</keyword>
<proteinExistence type="inferred from homology"/>
<evidence type="ECO:0000313" key="4">
    <source>
        <dbReference type="Proteomes" id="UP001166251"/>
    </source>
</evidence>
<evidence type="ECO:0000256" key="2">
    <source>
        <dbReference type="PIRNR" id="PIRNR006221"/>
    </source>
</evidence>
<dbReference type="GO" id="GO:0016301">
    <property type="term" value="F:kinase activity"/>
    <property type="evidence" value="ECO:0007669"/>
    <property type="project" value="UniProtKB-KW"/>
</dbReference>
<dbReference type="SUPFAM" id="SSF56112">
    <property type="entry name" value="Protein kinase-like (PK-like)"/>
    <property type="match status" value="1"/>
</dbReference>
<dbReference type="PIRSF" id="PIRSF006221">
    <property type="entry name" value="Ketosamine-3-kinase"/>
    <property type="match status" value="1"/>
</dbReference>
<dbReference type="PANTHER" id="PTHR12149">
    <property type="entry name" value="FRUCTOSAMINE 3 KINASE-RELATED PROTEIN"/>
    <property type="match status" value="1"/>
</dbReference>
<sequence>MQWHADEHAQIEQALKAQLGTRFAISQAEPVSGGDINQAYRLHTTAGAMFIKLNRAERAAMFEQEATGLAAIAATQTIRTPQVIATGVTEHHGFLALSWHQPQPAEARDWQQLAEQLAALHLADAATDNAKPFGFIRDNFIGTTPQPNNQHSYWPEFFAEQRIGHQLSLLGDQLPLPTHDVCQKIARILARNTVKPALLHGDLWAGNILFDSAGPLLIDPACYVGDGEADIAMTWLFGGYPTGFYDAYRAHITKPDDFEIRHQIYNLYHLLNHATLFGSHYLAQAEATIDNIMRHR</sequence>
<accession>A0ABS7ECC6</accession>
<comment type="caution">
    <text evidence="3">The sequence shown here is derived from an EMBL/GenBank/DDBJ whole genome shotgun (WGS) entry which is preliminary data.</text>
</comment>
<name>A0ABS7ECC6_9GAMM</name>
<organism evidence="3 4">
    <name type="scientific">Neiella holothuriorum</name>
    <dbReference type="NCBI Taxonomy" id="2870530"/>
    <lineage>
        <taxon>Bacteria</taxon>
        <taxon>Pseudomonadati</taxon>
        <taxon>Pseudomonadota</taxon>
        <taxon>Gammaproteobacteria</taxon>
        <taxon>Alteromonadales</taxon>
        <taxon>Echinimonadaceae</taxon>
        <taxon>Neiella</taxon>
    </lineage>
</organism>
<dbReference type="InterPro" id="IPR016477">
    <property type="entry name" value="Fructo-/Ketosamine-3-kinase"/>
</dbReference>
<dbReference type="Pfam" id="PF03881">
    <property type="entry name" value="Fructosamin_kin"/>
    <property type="match status" value="1"/>
</dbReference>
<keyword evidence="4" id="KW-1185">Reference proteome</keyword>
<dbReference type="InterPro" id="IPR011009">
    <property type="entry name" value="Kinase-like_dom_sf"/>
</dbReference>
<evidence type="ECO:0000313" key="3">
    <source>
        <dbReference type="EMBL" id="MBW8189970.1"/>
    </source>
</evidence>
<dbReference type="Gene3D" id="3.90.1200.10">
    <property type="match status" value="1"/>
</dbReference>
<protein>
    <submittedName>
        <fullName evidence="3">Fructosamine kinase family protein</fullName>
    </submittedName>
</protein>
<reference evidence="3" key="1">
    <citation type="submission" date="2021-07" db="EMBL/GenBank/DDBJ databases">
        <title>Neiella marina sp. nov., isolated from the intestinal content of sea cucumber Apostichopus japonicus.</title>
        <authorList>
            <person name="Bai X."/>
        </authorList>
    </citation>
    <scope>NUCLEOTIDE SEQUENCE</scope>
    <source>
        <strain evidence="3">126</strain>
    </source>
</reference>
<dbReference type="Proteomes" id="UP001166251">
    <property type="component" value="Unassembled WGS sequence"/>
</dbReference>
<keyword evidence="2 3" id="KW-0418">Kinase</keyword>
<dbReference type="RefSeq" id="WP_220102648.1">
    <property type="nucleotide sequence ID" value="NZ_JAHZSS010000002.1"/>
</dbReference>
<evidence type="ECO:0000256" key="1">
    <source>
        <dbReference type="ARBA" id="ARBA00009460"/>
    </source>
</evidence>
<gene>
    <name evidence="3" type="ORF">K0504_02900</name>
</gene>